<evidence type="ECO:0000313" key="2">
    <source>
        <dbReference type="Proteomes" id="UP000198988"/>
    </source>
</evidence>
<reference evidence="2" key="1">
    <citation type="submission" date="2016-06" db="EMBL/GenBank/DDBJ databases">
        <authorList>
            <person name="Petersen J."/>
            <person name="Sayavedra L."/>
        </authorList>
    </citation>
    <scope>NUCLEOTIDE SEQUENCE [LARGE SCALE GENOMIC DNA]</scope>
    <source>
        <strain evidence="2">BazSymA</strain>
    </source>
</reference>
<organism evidence="1 2">
    <name type="scientific">Bathymodiolus azoricus thioautotrophic gill symbiont</name>
    <dbReference type="NCBI Taxonomy" id="235205"/>
    <lineage>
        <taxon>Bacteria</taxon>
        <taxon>Pseudomonadati</taxon>
        <taxon>Pseudomonadota</taxon>
        <taxon>Gammaproteobacteria</taxon>
        <taxon>sulfur-oxidizing symbionts</taxon>
    </lineage>
</organism>
<accession>A0A1H6KBZ3</accession>
<sequence>MRRKFSYVVIGELGRYPLYLEVLLNMNEYWARLAKYSILTFYLAK</sequence>
<evidence type="ECO:0000313" key="1">
    <source>
        <dbReference type="EMBL" id="SEH72748.1"/>
    </source>
</evidence>
<dbReference type="EMBL" id="CDSC02000141">
    <property type="protein sequence ID" value="SEH72748.1"/>
    <property type="molecule type" value="Genomic_DNA"/>
</dbReference>
<protein>
    <submittedName>
        <fullName evidence="1">Uncharacterized protein</fullName>
    </submittedName>
</protein>
<name>A0A1H6KBZ3_9GAMM</name>
<proteinExistence type="predicted"/>
<dbReference type="Proteomes" id="UP000198988">
    <property type="component" value="Unassembled WGS sequence"/>
</dbReference>
<dbReference type="AlphaFoldDB" id="A0A1H6KBZ3"/>
<gene>
    <name evidence="1" type="ORF">BAZSYMA_ACONTIG186503_3</name>
</gene>